<dbReference type="Proteomes" id="UP000011713">
    <property type="component" value="Unassembled WGS sequence"/>
</dbReference>
<dbReference type="EnsemblProtists" id="HpaT808738">
    <property type="protein sequence ID" value="HpaP808738"/>
    <property type="gene ID" value="HpaG808738"/>
</dbReference>
<protein>
    <submittedName>
        <fullName evidence="1">Uncharacterized protein</fullName>
    </submittedName>
</protein>
<dbReference type="InParanoid" id="M4BQP9"/>
<keyword evidence="2" id="KW-1185">Reference proteome</keyword>
<organism evidence="1 2">
    <name type="scientific">Hyaloperonospora arabidopsidis (strain Emoy2)</name>
    <name type="common">Downy mildew agent</name>
    <name type="synonym">Peronospora arabidopsidis</name>
    <dbReference type="NCBI Taxonomy" id="559515"/>
    <lineage>
        <taxon>Eukaryota</taxon>
        <taxon>Sar</taxon>
        <taxon>Stramenopiles</taxon>
        <taxon>Oomycota</taxon>
        <taxon>Peronosporomycetes</taxon>
        <taxon>Peronosporales</taxon>
        <taxon>Peronosporaceae</taxon>
        <taxon>Hyaloperonospora</taxon>
    </lineage>
</organism>
<reference evidence="1" key="2">
    <citation type="submission" date="2015-06" db="UniProtKB">
        <authorList>
            <consortium name="EnsemblProtists"/>
        </authorList>
    </citation>
    <scope>IDENTIFICATION</scope>
    <source>
        <strain evidence="1">Emoy2</strain>
    </source>
</reference>
<sequence length="310" mass="35238">MSAPCRPLPCLRQVAVKPRMAVRRERTPDTETPLRPPAAGRIRPRAFWLGEPQHPAKAAFGSGSRPVETLLATLPLLRNYGRIPTIQRGRSWSWRLLVRVKATLQSQMSKSVEGHLAQRQFPNLHRQRNRPEALLRNLEMADSPSHGPVQAWCDTVRHLFAIVYQAVPVYVKSRGSFSDWKKMAAAITREIFTTKWAFKEIVRRFASKHKWAHSTVLSQWAQVVRSGTADPSPDPPHVSSRTPRIEETMVDPLVFSGEDVTRLRAVCGTSWTAVGQHKVFRREDRLRLFSTIQAQVEGELILKLDRARGI</sequence>
<reference evidence="2" key="1">
    <citation type="journal article" date="2010" name="Science">
        <title>Signatures of adaptation to obligate biotrophy in the Hyaloperonospora arabidopsidis genome.</title>
        <authorList>
            <person name="Baxter L."/>
            <person name="Tripathy S."/>
            <person name="Ishaque N."/>
            <person name="Boot N."/>
            <person name="Cabral A."/>
            <person name="Kemen E."/>
            <person name="Thines M."/>
            <person name="Ah-Fong A."/>
            <person name="Anderson R."/>
            <person name="Badejoko W."/>
            <person name="Bittner-Eddy P."/>
            <person name="Boore J.L."/>
            <person name="Chibucos M.C."/>
            <person name="Coates M."/>
            <person name="Dehal P."/>
            <person name="Delehaunty K."/>
            <person name="Dong S."/>
            <person name="Downton P."/>
            <person name="Dumas B."/>
            <person name="Fabro G."/>
            <person name="Fronick C."/>
            <person name="Fuerstenberg S.I."/>
            <person name="Fulton L."/>
            <person name="Gaulin E."/>
            <person name="Govers F."/>
            <person name="Hughes L."/>
            <person name="Humphray S."/>
            <person name="Jiang R.H."/>
            <person name="Judelson H."/>
            <person name="Kamoun S."/>
            <person name="Kyung K."/>
            <person name="Meijer H."/>
            <person name="Minx P."/>
            <person name="Morris P."/>
            <person name="Nelson J."/>
            <person name="Phuntumart V."/>
            <person name="Qutob D."/>
            <person name="Rehmany A."/>
            <person name="Rougon-Cardoso A."/>
            <person name="Ryden P."/>
            <person name="Torto-Alalibo T."/>
            <person name="Studholme D."/>
            <person name="Wang Y."/>
            <person name="Win J."/>
            <person name="Wood J."/>
            <person name="Clifton S.W."/>
            <person name="Rogers J."/>
            <person name="Van den Ackerveken G."/>
            <person name="Jones J.D."/>
            <person name="McDowell J.M."/>
            <person name="Beynon J."/>
            <person name="Tyler B.M."/>
        </authorList>
    </citation>
    <scope>NUCLEOTIDE SEQUENCE [LARGE SCALE GENOMIC DNA]</scope>
    <source>
        <strain evidence="2">Emoy2</strain>
    </source>
</reference>
<name>M4BQP9_HYAAE</name>
<dbReference type="HOGENOM" id="CLU_898497_0_0_1"/>
<proteinExistence type="predicted"/>
<dbReference type="VEuPathDB" id="FungiDB:HpaG808738"/>
<dbReference type="EMBL" id="JH598582">
    <property type="status" value="NOT_ANNOTATED_CDS"/>
    <property type="molecule type" value="Genomic_DNA"/>
</dbReference>
<evidence type="ECO:0000313" key="2">
    <source>
        <dbReference type="Proteomes" id="UP000011713"/>
    </source>
</evidence>
<accession>M4BQP9</accession>
<dbReference type="AlphaFoldDB" id="M4BQP9"/>
<evidence type="ECO:0000313" key="1">
    <source>
        <dbReference type="EnsemblProtists" id="HpaP808738"/>
    </source>
</evidence>